<evidence type="ECO:0000256" key="4">
    <source>
        <dbReference type="ARBA" id="ARBA00023163"/>
    </source>
</evidence>
<comment type="subcellular location">
    <subcellularLocation>
        <location evidence="1">Nucleus</location>
    </subcellularLocation>
</comment>
<dbReference type="EMBL" id="CP136896">
    <property type="protein sequence ID" value="WOL13877.1"/>
    <property type="molecule type" value="Genomic_DNA"/>
</dbReference>
<name>A0AAQ3KYB9_9LILI</name>
<dbReference type="SUPFAM" id="SSF47459">
    <property type="entry name" value="HLH, helix-loop-helix DNA-binding domain"/>
    <property type="match status" value="1"/>
</dbReference>
<dbReference type="AlphaFoldDB" id="A0AAQ3KYB9"/>
<dbReference type="GO" id="GO:0005634">
    <property type="term" value="C:nucleus"/>
    <property type="evidence" value="ECO:0007669"/>
    <property type="project" value="UniProtKB-SubCell"/>
</dbReference>
<dbReference type="CDD" id="cd11444">
    <property type="entry name" value="bHLH_AtIBH1_like"/>
    <property type="match status" value="1"/>
</dbReference>
<evidence type="ECO:0000256" key="3">
    <source>
        <dbReference type="ARBA" id="ARBA00023015"/>
    </source>
</evidence>
<evidence type="ECO:0000313" key="6">
    <source>
        <dbReference type="EMBL" id="WOL13877.1"/>
    </source>
</evidence>
<dbReference type="InterPro" id="IPR044660">
    <property type="entry name" value="IBH1-like"/>
</dbReference>
<dbReference type="InterPro" id="IPR044549">
    <property type="entry name" value="bHLH_AtIBH1-like"/>
</dbReference>
<accession>A0AAQ3KYB9</accession>
<evidence type="ECO:0000313" key="7">
    <source>
        <dbReference type="Proteomes" id="UP001327560"/>
    </source>
</evidence>
<dbReference type="GO" id="GO:0046983">
    <property type="term" value="F:protein dimerization activity"/>
    <property type="evidence" value="ECO:0007669"/>
    <property type="project" value="InterPro"/>
</dbReference>
<sequence>MAGSSAKRALAIPLRRCRRGRVQLREKKLRRLKKMIPGCSQDIEVDELLQRTVEYIYFLEMQVIVLRRASNLDGASGFSFL</sequence>
<dbReference type="PANTHER" id="PTHR33124">
    <property type="entry name" value="TRANSCRIPTION FACTOR IBH1-LIKE 1"/>
    <property type="match status" value="1"/>
</dbReference>
<keyword evidence="3" id="KW-0805">Transcription regulation</keyword>
<comment type="similarity">
    <text evidence="2">Belongs to the bHLH protein family.</text>
</comment>
<keyword evidence="4" id="KW-0804">Transcription</keyword>
<evidence type="ECO:0000256" key="1">
    <source>
        <dbReference type="ARBA" id="ARBA00004123"/>
    </source>
</evidence>
<reference evidence="6 7" key="1">
    <citation type="submission" date="2023-10" db="EMBL/GenBank/DDBJ databases">
        <title>Chromosome-scale genome assembly provides insights into flower coloration mechanisms of Canna indica.</title>
        <authorList>
            <person name="Li C."/>
        </authorList>
    </citation>
    <scope>NUCLEOTIDE SEQUENCE [LARGE SCALE GENOMIC DNA]</scope>
    <source>
        <tissue evidence="6">Flower</tissue>
    </source>
</reference>
<protein>
    <recommendedName>
        <fullName evidence="8">BHLH domain-containing protein</fullName>
    </recommendedName>
</protein>
<keyword evidence="7" id="KW-1185">Reference proteome</keyword>
<evidence type="ECO:0000256" key="2">
    <source>
        <dbReference type="ARBA" id="ARBA00005510"/>
    </source>
</evidence>
<dbReference type="InterPro" id="IPR036638">
    <property type="entry name" value="HLH_DNA-bd_sf"/>
</dbReference>
<dbReference type="GO" id="GO:0000976">
    <property type="term" value="F:transcription cis-regulatory region binding"/>
    <property type="evidence" value="ECO:0007669"/>
    <property type="project" value="UniProtKB-ARBA"/>
</dbReference>
<gene>
    <name evidence="6" type="ORF">Cni_G22657</name>
</gene>
<evidence type="ECO:0008006" key="8">
    <source>
        <dbReference type="Google" id="ProtNLM"/>
    </source>
</evidence>
<dbReference type="Proteomes" id="UP001327560">
    <property type="component" value="Chromosome 7"/>
</dbReference>
<keyword evidence="5" id="KW-0539">Nucleus</keyword>
<proteinExistence type="inferred from homology"/>
<dbReference type="GO" id="GO:0006355">
    <property type="term" value="P:regulation of DNA-templated transcription"/>
    <property type="evidence" value="ECO:0007669"/>
    <property type="project" value="InterPro"/>
</dbReference>
<dbReference type="PANTHER" id="PTHR33124:SF9">
    <property type="entry name" value="TRANSCRIPTION FACTOR"/>
    <property type="match status" value="1"/>
</dbReference>
<organism evidence="6 7">
    <name type="scientific">Canna indica</name>
    <name type="common">Indian-shot</name>
    <dbReference type="NCBI Taxonomy" id="4628"/>
    <lineage>
        <taxon>Eukaryota</taxon>
        <taxon>Viridiplantae</taxon>
        <taxon>Streptophyta</taxon>
        <taxon>Embryophyta</taxon>
        <taxon>Tracheophyta</taxon>
        <taxon>Spermatophyta</taxon>
        <taxon>Magnoliopsida</taxon>
        <taxon>Liliopsida</taxon>
        <taxon>Zingiberales</taxon>
        <taxon>Cannaceae</taxon>
        <taxon>Canna</taxon>
    </lineage>
</organism>
<evidence type="ECO:0000256" key="5">
    <source>
        <dbReference type="ARBA" id="ARBA00023242"/>
    </source>
</evidence>